<dbReference type="AlphaFoldDB" id="A0A016S1Q4"/>
<sequence length="76" mass="8570">MWTIAPSVAVTGNDVYKLCLYLAATRPSQQKLNDSPGDIRSDPTQDSYMRVKVTQMAYFPYNSHLIGFASQIRELV</sequence>
<proteinExistence type="predicted"/>
<protein>
    <submittedName>
        <fullName evidence="1">Uncharacterized protein</fullName>
    </submittedName>
</protein>
<keyword evidence="2" id="KW-1185">Reference proteome</keyword>
<name>A0A016S1Q4_9BILA</name>
<dbReference type="EMBL" id="JARK01001658">
    <property type="protein sequence ID" value="EYB84184.1"/>
    <property type="molecule type" value="Genomic_DNA"/>
</dbReference>
<evidence type="ECO:0000313" key="2">
    <source>
        <dbReference type="Proteomes" id="UP000024635"/>
    </source>
</evidence>
<organism evidence="1 2">
    <name type="scientific">Ancylostoma ceylanicum</name>
    <dbReference type="NCBI Taxonomy" id="53326"/>
    <lineage>
        <taxon>Eukaryota</taxon>
        <taxon>Metazoa</taxon>
        <taxon>Ecdysozoa</taxon>
        <taxon>Nematoda</taxon>
        <taxon>Chromadorea</taxon>
        <taxon>Rhabditida</taxon>
        <taxon>Rhabditina</taxon>
        <taxon>Rhabditomorpha</taxon>
        <taxon>Strongyloidea</taxon>
        <taxon>Ancylostomatidae</taxon>
        <taxon>Ancylostomatinae</taxon>
        <taxon>Ancylostoma</taxon>
    </lineage>
</organism>
<comment type="caution">
    <text evidence="1">The sequence shown here is derived from an EMBL/GenBank/DDBJ whole genome shotgun (WGS) entry which is preliminary data.</text>
</comment>
<reference evidence="2" key="1">
    <citation type="journal article" date="2015" name="Nat. Genet.">
        <title>The genome and transcriptome of the zoonotic hookworm Ancylostoma ceylanicum identify infection-specific gene families.</title>
        <authorList>
            <person name="Schwarz E.M."/>
            <person name="Hu Y."/>
            <person name="Antoshechkin I."/>
            <person name="Miller M.M."/>
            <person name="Sternberg P.W."/>
            <person name="Aroian R.V."/>
        </authorList>
    </citation>
    <scope>NUCLEOTIDE SEQUENCE</scope>
    <source>
        <strain evidence="2">HY135</strain>
    </source>
</reference>
<evidence type="ECO:0000313" key="1">
    <source>
        <dbReference type="EMBL" id="EYB84184.1"/>
    </source>
</evidence>
<accession>A0A016S1Q4</accession>
<dbReference type="Proteomes" id="UP000024635">
    <property type="component" value="Unassembled WGS sequence"/>
</dbReference>
<gene>
    <name evidence="1" type="primary">Acey_s0322.g2462</name>
    <name evidence="1" type="ORF">Y032_0322g2462</name>
</gene>